<feature type="region of interest" description="Disordered" evidence="6">
    <location>
        <begin position="325"/>
        <end position="350"/>
    </location>
</feature>
<feature type="domain" description="Phosphatidylglycerol lysyltransferase C-terminal" evidence="7">
    <location>
        <begin position="4"/>
        <end position="287"/>
    </location>
</feature>
<evidence type="ECO:0000259" key="7">
    <source>
        <dbReference type="Pfam" id="PF09924"/>
    </source>
</evidence>
<evidence type="ECO:0000313" key="8">
    <source>
        <dbReference type="EMBL" id="OJJ32014.1"/>
    </source>
</evidence>
<dbReference type="GeneID" id="63753785"/>
<dbReference type="InterPro" id="IPR051211">
    <property type="entry name" value="PG_lysyltransferase"/>
</dbReference>
<keyword evidence="4" id="KW-1133">Transmembrane helix</keyword>
<dbReference type="InterPro" id="IPR024320">
    <property type="entry name" value="LPG_synthase_C"/>
</dbReference>
<evidence type="ECO:0000256" key="6">
    <source>
        <dbReference type="SAM" id="MobiDB-lite"/>
    </source>
</evidence>
<evidence type="ECO:0000256" key="2">
    <source>
        <dbReference type="ARBA" id="ARBA00022475"/>
    </source>
</evidence>
<accession>A0A1L9RAR3</accession>
<dbReference type="VEuPathDB" id="FungiDB:ASPWEDRAFT_53736"/>
<organism evidence="8 9">
    <name type="scientific">Aspergillus wentii DTO 134E9</name>
    <dbReference type="NCBI Taxonomy" id="1073089"/>
    <lineage>
        <taxon>Eukaryota</taxon>
        <taxon>Fungi</taxon>
        <taxon>Dikarya</taxon>
        <taxon>Ascomycota</taxon>
        <taxon>Pezizomycotina</taxon>
        <taxon>Eurotiomycetes</taxon>
        <taxon>Eurotiomycetidae</taxon>
        <taxon>Eurotiales</taxon>
        <taxon>Aspergillaceae</taxon>
        <taxon>Aspergillus</taxon>
        <taxon>Aspergillus subgen. Cremei</taxon>
    </lineage>
</organism>
<keyword evidence="3" id="KW-0812">Transmembrane</keyword>
<dbReference type="STRING" id="1073089.A0A1L9RAR3"/>
<dbReference type="OrthoDB" id="5421852at2759"/>
<sequence>MGMLDRSYSFFVNKKRTGALSFKVQNKVAIVTGDPLCDPDLFTELLAEFEEYRKGRHYGIAYLGASEIFAHYAKQRSWTTLEFGKERVLNPMTNDVLLERSGKRIVVQNKQLLCREKGGIAIGLYVPRRGEDPDLQQELVAIYDAWRLRRNQTSSTQAFITVYDPFSLPDMMTYLYTRGPDGAANGFAALRKVGANEGYHIDPCIAAPGAPRGISDLLVFAAMAFLNHGGVSYLSLGFEPLDNLGETTGMSRPLENFTRALHRRTFRRLPVEGKKAYHDKFRPDKSQESSLYLIFPTGVLSPRAVVAMAHMANISIRKIVLAEERSSRNKHSQAKQDQIRGGSQETRDRG</sequence>
<dbReference type="PANTHER" id="PTHR34697:SF2">
    <property type="entry name" value="PHOSPHATIDYLGLYCEROL LYSYLTRANSFERASE"/>
    <property type="match status" value="1"/>
</dbReference>
<dbReference type="RefSeq" id="XP_040685691.1">
    <property type="nucleotide sequence ID" value="XM_040837937.1"/>
</dbReference>
<evidence type="ECO:0000256" key="3">
    <source>
        <dbReference type="ARBA" id="ARBA00022692"/>
    </source>
</evidence>
<dbReference type="GO" id="GO:0016755">
    <property type="term" value="F:aminoacyltransferase activity"/>
    <property type="evidence" value="ECO:0007669"/>
    <property type="project" value="TreeGrafter"/>
</dbReference>
<gene>
    <name evidence="8" type="ORF">ASPWEDRAFT_53736</name>
</gene>
<name>A0A1L9RAR3_ASPWE</name>
<dbReference type="Pfam" id="PF09924">
    <property type="entry name" value="LPG_synthase_C"/>
    <property type="match status" value="1"/>
</dbReference>
<evidence type="ECO:0000313" key="9">
    <source>
        <dbReference type="Proteomes" id="UP000184383"/>
    </source>
</evidence>
<keyword evidence="2" id="KW-1003">Cell membrane</keyword>
<keyword evidence="5" id="KW-0472">Membrane</keyword>
<proteinExistence type="predicted"/>
<evidence type="ECO:0000256" key="1">
    <source>
        <dbReference type="ARBA" id="ARBA00004651"/>
    </source>
</evidence>
<dbReference type="GO" id="GO:0005886">
    <property type="term" value="C:plasma membrane"/>
    <property type="evidence" value="ECO:0007669"/>
    <property type="project" value="UniProtKB-SubCell"/>
</dbReference>
<dbReference type="AlphaFoldDB" id="A0A1L9RAR3"/>
<dbReference type="Proteomes" id="UP000184383">
    <property type="component" value="Unassembled WGS sequence"/>
</dbReference>
<evidence type="ECO:0000256" key="4">
    <source>
        <dbReference type="ARBA" id="ARBA00022989"/>
    </source>
</evidence>
<dbReference type="PANTHER" id="PTHR34697">
    <property type="entry name" value="PHOSPHATIDYLGLYCEROL LYSYLTRANSFERASE"/>
    <property type="match status" value="1"/>
</dbReference>
<comment type="subcellular location">
    <subcellularLocation>
        <location evidence="1">Cell membrane</location>
        <topology evidence="1">Multi-pass membrane protein</topology>
    </subcellularLocation>
</comment>
<dbReference type="GO" id="GO:0055091">
    <property type="term" value="P:phospholipid homeostasis"/>
    <property type="evidence" value="ECO:0007669"/>
    <property type="project" value="TreeGrafter"/>
</dbReference>
<protein>
    <recommendedName>
        <fullName evidence="7">Phosphatidylglycerol lysyltransferase C-terminal domain-containing protein</fullName>
    </recommendedName>
</protein>
<evidence type="ECO:0000256" key="5">
    <source>
        <dbReference type="ARBA" id="ARBA00023136"/>
    </source>
</evidence>
<keyword evidence="9" id="KW-1185">Reference proteome</keyword>
<dbReference type="EMBL" id="KV878215">
    <property type="protein sequence ID" value="OJJ32014.1"/>
    <property type="molecule type" value="Genomic_DNA"/>
</dbReference>
<reference evidence="9" key="1">
    <citation type="journal article" date="2017" name="Genome Biol.">
        <title>Comparative genomics reveals high biological diversity and specific adaptations in the industrially and medically important fungal genus Aspergillus.</title>
        <authorList>
            <person name="de Vries R.P."/>
            <person name="Riley R."/>
            <person name="Wiebenga A."/>
            <person name="Aguilar-Osorio G."/>
            <person name="Amillis S."/>
            <person name="Uchima C.A."/>
            <person name="Anderluh G."/>
            <person name="Asadollahi M."/>
            <person name="Askin M."/>
            <person name="Barry K."/>
            <person name="Battaglia E."/>
            <person name="Bayram O."/>
            <person name="Benocci T."/>
            <person name="Braus-Stromeyer S.A."/>
            <person name="Caldana C."/>
            <person name="Canovas D."/>
            <person name="Cerqueira G.C."/>
            <person name="Chen F."/>
            <person name="Chen W."/>
            <person name="Choi C."/>
            <person name="Clum A."/>
            <person name="Dos Santos R.A."/>
            <person name="Damasio A.R."/>
            <person name="Diallinas G."/>
            <person name="Emri T."/>
            <person name="Fekete E."/>
            <person name="Flipphi M."/>
            <person name="Freyberg S."/>
            <person name="Gallo A."/>
            <person name="Gournas C."/>
            <person name="Habgood R."/>
            <person name="Hainaut M."/>
            <person name="Harispe M.L."/>
            <person name="Henrissat B."/>
            <person name="Hilden K.S."/>
            <person name="Hope R."/>
            <person name="Hossain A."/>
            <person name="Karabika E."/>
            <person name="Karaffa L."/>
            <person name="Karanyi Z."/>
            <person name="Krasevec N."/>
            <person name="Kuo A."/>
            <person name="Kusch H."/>
            <person name="LaButti K."/>
            <person name="Lagendijk E.L."/>
            <person name="Lapidus A."/>
            <person name="Levasseur A."/>
            <person name="Lindquist E."/>
            <person name="Lipzen A."/>
            <person name="Logrieco A.F."/>
            <person name="MacCabe A."/>
            <person name="Maekelae M.R."/>
            <person name="Malavazi I."/>
            <person name="Melin P."/>
            <person name="Meyer V."/>
            <person name="Mielnichuk N."/>
            <person name="Miskei M."/>
            <person name="Molnar A.P."/>
            <person name="Mule G."/>
            <person name="Ngan C.Y."/>
            <person name="Orejas M."/>
            <person name="Orosz E."/>
            <person name="Ouedraogo J.P."/>
            <person name="Overkamp K.M."/>
            <person name="Park H.-S."/>
            <person name="Perrone G."/>
            <person name="Piumi F."/>
            <person name="Punt P.J."/>
            <person name="Ram A.F."/>
            <person name="Ramon A."/>
            <person name="Rauscher S."/>
            <person name="Record E."/>
            <person name="Riano-Pachon D.M."/>
            <person name="Robert V."/>
            <person name="Roehrig J."/>
            <person name="Ruller R."/>
            <person name="Salamov A."/>
            <person name="Salih N.S."/>
            <person name="Samson R.A."/>
            <person name="Sandor E."/>
            <person name="Sanguinetti M."/>
            <person name="Schuetze T."/>
            <person name="Sepcic K."/>
            <person name="Shelest E."/>
            <person name="Sherlock G."/>
            <person name="Sophianopoulou V."/>
            <person name="Squina F.M."/>
            <person name="Sun H."/>
            <person name="Susca A."/>
            <person name="Todd R.B."/>
            <person name="Tsang A."/>
            <person name="Unkles S.E."/>
            <person name="van de Wiele N."/>
            <person name="van Rossen-Uffink D."/>
            <person name="Oliveira J.V."/>
            <person name="Vesth T.C."/>
            <person name="Visser J."/>
            <person name="Yu J.-H."/>
            <person name="Zhou M."/>
            <person name="Andersen M.R."/>
            <person name="Archer D.B."/>
            <person name="Baker S.E."/>
            <person name="Benoit I."/>
            <person name="Brakhage A.A."/>
            <person name="Braus G.H."/>
            <person name="Fischer R."/>
            <person name="Frisvad J.C."/>
            <person name="Goldman G.H."/>
            <person name="Houbraken J."/>
            <person name="Oakley B."/>
            <person name="Pocsi I."/>
            <person name="Scazzocchio C."/>
            <person name="Seiboth B."/>
            <person name="vanKuyk P.A."/>
            <person name="Wortman J."/>
            <person name="Dyer P.S."/>
            <person name="Grigoriev I.V."/>
        </authorList>
    </citation>
    <scope>NUCLEOTIDE SEQUENCE [LARGE SCALE GENOMIC DNA]</scope>
    <source>
        <strain evidence="9">DTO 134E9</strain>
    </source>
</reference>